<accession>A0A0E9XD15</accession>
<dbReference type="EMBL" id="GBXM01008261">
    <property type="protein sequence ID" value="JAI00317.1"/>
    <property type="molecule type" value="Transcribed_RNA"/>
</dbReference>
<protein>
    <submittedName>
        <fullName evidence="1">Uncharacterized protein</fullName>
    </submittedName>
</protein>
<dbReference type="AlphaFoldDB" id="A0A0E9XD15"/>
<reference evidence="1" key="1">
    <citation type="submission" date="2014-11" db="EMBL/GenBank/DDBJ databases">
        <authorList>
            <person name="Amaro Gonzalez C."/>
        </authorList>
    </citation>
    <scope>NUCLEOTIDE SEQUENCE</scope>
</reference>
<sequence length="108" mass="11810">MRSTIRLEAKITPTISEYGDKGKQSHFLVYTCNCSSLSTLFNTAPAAPNKTLPLKNNGNPFSTSDLAEDIDARVWNSTGESTAVCSCTFDLLQMGLFGWSAMLIQCKH</sequence>
<name>A0A0E9XD15_ANGAN</name>
<evidence type="ECO:0000313" key="1">
    <source>
        <dbReference type="EMBL" id="JAI00317.1"/>
    </source>
</evidence>
<organism evidence="1">
    <name type="scientific">Anguilla anguilla</name>
    <name type="common">European freshwater eel</name>
    <name type="synonym">Muraena anguilla</name>
    <dbReference type="NCBI Taxonomy" id="7936"/>
    <lineage>
        <taxon>Eukaryota</taxon>
        <taxon>Metazoa</taxon>
        <taxon>Chordata</taxon>
        <taxon>Craniata</taxon>
        <taxon>Vertebrata</taxon>
        <taxon>Euteleostomi</taxon>
        <taxon>Actinopterygii</taxon>
        <taxon>Neopterygii</taxon>
        <taxon>Teleostei</taxon>
        <taxon>Anguilliformes</taxon>
        <taxon>Anguillidae</taxon>
        <taxon>Anguilla</taxon>
    </lineage>
</organism>
<proteinExistence type="predicted"/>
<reference evidence="1" key="2">
    <citation type="journal article" date="2015" name="Fish Shellfish Immunol.">
        <title>Early steps in the European eel (Anguilla anguilla)-Vibrio vulnificus interaction in the gills: Role of the RtxA13 toxin.</title>
        <authorList>
            <person name="Callol A."/>
            <person name="Pajuelo D."/>
            <person name="Ebbesson L."/>
            <person name="Teles M."/>
            <person name="MacKenzie S."/>
            <person name="Amaro C."/>
        </authorList>
    </citation>
    <scope>NUCLEOTIDE SEQUENCE</scope>
</reference>